<gene>
    <name evidence="10" type="ORF">A2786_03655</name>
</gene>
<feature type="transmembrane region" description="Helical" evidence="8">
    <location>
        <begin position="375"/>
        <end position="391"/>
    </location>
</feature>
<accession>A0A1G1VT34</accession>
<keyword evidence="5 8" id="KW-0812">Transmembrane</keyword>
<feature type="transmembrane region" description="Helical" evidence="8">
    <location>
        <begin position="321"/>
        <end position="341"/>
    </location>
</feature>
<feature type="domain" description="Glycosyltransferase RgtA/B/C/D-like" evidence="9">
    <location>
        <begin position="82"/>
        <end position="232"/>
    </location>
</feature>
<dbReference type="PANTHER" id="PTHR33908:SF11">
    <property type="entry name" value="MEMBRANE PROTEIN"/>
    <property type="match status" value="1"/>
</dbReference>
<proteinExistence type="predicted"/>
<dbReference type="Proteomes" id="UP000179233">
    <property type="component" value="Unassembled WGS sequence"/>
</dbReference>
<evidence type="ECO:0000256" key="2">
    <source>
        <dbReference type="ARBA" id="ARBA00022475"/>
    </source>
</evidence>
<reference evidence="10 11" key="1">
    <citation type="journal article" date="2016" name="Nat. Commun.">
        <title>Thousands of microbial genomes shed light on interconnected biogeochemical processes in an aquifer system.</title>
        <authorList>
            <person name="Anantharaman K."/>
            <person name="Brown C.T."/>
            <person name="Hug L.A."/>
            <person name="Sharon I."/>
            <person name="Castelle C.J."/>
            <person name="Probst A.J."/>
            <person name="Thomas B.C."/>
            <person name="Singh A."/>
            <person name="Wilkins M.J."/>
            <person name="Karaoz U."/>
            <person name="Brodie E.L."/>
            <person name="Williams K.H."/>
            <person name="Hubbard S.S."/>
            <person name="Banfield J.F."/>
        </authorList>
    </citation>
    <scope>NUCLEOTIDE SEQUENCE [LARGE SCALE GENOMIC DNA]</scope>
</reference>
<organism evidence="10 11">
    <name type="scientific">Candidatus Chisholmbacteria bacterium RIFCSPHIGHO2_01_FULL_52_32</name>
    <dbReference type="NCBI Taxonomy" id="1797591"/>
    <lineage>
        <taxon>Bacteria</taxon>
        <taxon>Candidatus Chisholmiibacteriota</taxon>
    </lineage>
</organism>
<evidence type="ECO:0000259" key="9">
    <source>
        <dbReference type="Pfam" id="PF13231"/>
    </source>
</evidence>
<dbReference type="InterPro" id="IPR050297">
    <property type="entry name" value="LipidA_mod_glycosyltrf_83"/>
</dbReference>
<feature type="transmembrane region" description="Helical" evidence="8">
    <location>
        <begin position="133"/>
        <end position="166"/>
    </location>
</feature>
<evidence type="ECO:0000256" key="6">
    <source>
        <dbReference type="ARBA" id="ARBA00022989"/>
    </source>
</evidence>
<evidence type="ECO:0000313" key="10">
    <source>
        <dbReference type="EMBL" id="OGY18568.1"/>
    </source>
</evidence>
<feature type="transmembrane region" description="Helical" evidence="8">
    <location>
        <begin position="347"/>
        <end position="368"/>
    </location>
</feature>
<evidence type="ECO:0000256" key="7">
    <source>
        <dbReference type="ARBA" id="ARBA00023136"/>
    </source>
</evidence>
<feature type="transmembrane region" description="Helical" evidence="8">
    <location>
        <begin position="290"/>
        <end position="309"/>
    </location>
</feature>
<dbReference type="InterPro" id="IPR038731">
    <property type="entry name" value="RgtA/B/C-like"/>
</dbReference>
<evidence type="ECO:0000313" key="11">
    <source>
        <dbReference type="Proteomes" id="UP000179233"/>
    </source>
</evidence>
<sequence>MQATDKKTYNHDKRRWNHAHLAILIFLTIVGLYLRIEPALFDAVHFTYDQGVDISFVRALVVDHKISLISRFTGLQGVLMGPLWTWILAIPYVVSGGNPTSSELFLSLIGIAAIWYTYAILKRILSETEAIIAAFYVAVSGVFLAAAHVVLSPYPLTLLMIVYVWFLWEIVEHGYMKFLPWLGLLAGIFFQFEIGFAIFVVPATIIVLLLMQKQRLLPLKEIARSAFLFGLTFLPQILFEFRHDFLMTRAIGGFLTGKNESLGSEGMGLFGRAILRGGSLWEDYAGSVTFIEKSIMGTLAISIPSLFGWLKVRRENNSIRLRFGFMLLLFTIMMYLGFVIYPGPIWAWYRAGMPIVFILLVAIGWAALVGESKKWKHIAIAVFIPLAFIGLKPNLLLSHITTGYEGGAGTVKNQKNALDTIFQDARGNPFDLYVYTPPVYTYVWDHMLFWYAKPKYTNYPNEYGYQRSKKAENGFYLLIEPDDFPDRISGWKGNFESHGKPVKTWELAGGLRLERWEATKKGE</sequence>
<feature type="transmembrane region" description="Helical" evidence="8">
    <location>
        <begin position="16"/>
        <end position="34"/>
    </location>
</feature>
<dbReference type="GO" id="GO:0005886">
    <property type="term" value="C:plasma membrane"/>
    <property type="evidence" value="ECO:0007669"/>
    <property type="project" value="UniProtKB-SubCell"/>
</dbReference>
<evidence type="ECO:0000256" key="4">
    <source>
        <dbReference type="ARBA" id="ARBA00022679"/>
    </source>
</evidence>
<protein>
    <recommendedName>
        <fullName evidence="9">Glycosyltransferase RgtA/B/C/D-like domain-containing protein</fullName>
    </recommendedName>
</protein>
<dbReference type="AlphaFoldDB" id="A0A1G1VT34"/>
<evidence type="ECO:0000256" key="8">
    <source>
        <dbReference type="SAM" id="Phobius"/>
    </source>
</evidence>
<feature type="transmembrane region" description="Helical" evidence="8">
    <location>
        <begin position="104"/>
        <end position="121"/>
    </location>
</feature>
<comment type="subcellular location">
    <subcellularLocation>
        <location evidence="1">Cell membrane</location>
        <topology evidence="1">Multi-pass membrane protein</topology>
    </subcellularLocation>
</comment>
<keyword evidence="3" id="KW-0328">Glycosyltransferase</keyword>
<evidence type="ECO:0000256" key="5">
    <source>
        <dbReference type="ARBA" id="ARBA00022692"/>
    </source>
</evidence>
<dbReference type="EMBL" id="MHCJ01000003">
    <property type="protein sequence ID" value="OGY18568.1"/>
    <property type="molecule type" value="Genomic_DNA"/>
</dbReference>
<feature type="transmembrane region" description="Helical" evidence="8">
    <location>
        <begin position="222"/>
        <end position="239"/>
    </location>
</feature>
<feature type="transmembrane region" description="Helical" evidence="8">
    <location>
        <begin position="72"/>
        <end position="92"/>
    </location>
</feature>
<dbReference type="GO" id="GO:0009103">
    <property type="term" value="P:lipopolysaccharide biosynthetic process"/>
    <property type="evidence" value="ECO:0007669"/>
    <property type="project" value="UniProtKB-ARBA"/>
</dbReference>
<keyword evidence="2" id="KW-1003">Cell membrane</keyword>
<evidence type="ECO:0000256" key="3">
    <source>
        <dbReference type="ARBA" id="ARBA00022676"/>
    </source>
</evidence>
<feature type="transmembrane region" description="Helical" evidence="8">
    <location>
        <begin position="178"/>
        <end position="210"/>
    </location>
</feature>
<dbReference type="PANTHER" id="PTHR33908">
    <property type="entry name" value="MANNOSYLTRANSFERASE YKCB-RELATED"/>
    <property type="match status" value="1"/>
</dbReference>
<keyword evidence="4" id="KW-0808">Transferase</keyword>
<keyword evidence="7 8" id="KW-0472">Membrane</keyword>
<dbReference type="GO" id="GO:0016763">
    <property type="term" value="F:pentosyltransferase activity"/>
    <property type="evidence" value="ECO:0007669"/>
    <property type="project" value="TreeGrafter"/>
</dbReference>
<dbReference type="Pfam" id="PF13231">
    <property type="entry name" value="PMT_2"/>
    <property type="match status" value="1"/>
</dbReference>
<comment type="caution">
    <text evidence="10">The sequence shown here is derived from an EMBL/GenBank/DDBJ whole genome shotgun (WGS) entry which is preliminary data.</text>
</comment>
<name>A0A1G1VT34_9BACT</name>
<keyword evidence="6 8" id="KW-1133">Transmembrane helix</keyword>
<evidence type="ECO:0000256" key="1">
    <source>
        <dbReference type="ARBA" id="ARBA00004651"/>
    </source>
</evidence>